<dbReference type="AlphaFoldDB" id="A0A0Q9YUW6"/>
<dbReference type="STRING" id="437022.CC99x_00069"/>
<dbReference type="Gene3D" id="3.40.50.150">
    <property type="entry name" value="Vaccinia Virus protein VP39"/>
    <property type="match status" value="1"/>
</dbReference>
<keyword evidence="6" id="KW-0812">Transmembrane</keyword>
<comment type="caution">
    <text evidence="8">The sequence shown here is derived from an EMBL/GenBank/DDBJ whole genome shotgun (WGS) entry which is preliminary data.</text>
</comment>
<evidence type="ECO:0000256" key="5">
    <source>
        <dbReference type="ARBA" id="ARBA00047770"/>
    </source>
</evidence>
<reference evidence="9" key="2">
    <citation type="journal article" date="2016" name="Genome Announc.">
        <title>Draft Genome Sequences of Two Novel Amoeba-Resistant Intranuclear Bacteria, 'Candidatus Berkiella cookevillensis' and 'Candidatus Berkiella aquae'.</title>
        <authorList>
            <person name="Mehari Y.T."/>
            <person name="Arivett B.A."/>
            <person name="Farone A.L."/>
            <person name="Gunderson J.H."/>
            <person name="Farone M.B."/>
        </authorList>
    </citation>
    <scope>NUCLEOTIDE SEQUENCE</scope>
    <source>
        <strain evidence="9">CC99</strain>
    </source>
</reference>
<proteinExistence type="predicted"/>
<dbReference type="PROSITE" id="PS51569">
    <property type="entry name" value="DOT1"/>
    <property type="match status" value="1"/>
</dbReference>
<keyword evidence="10" id="KW-1185">Reference proteome</keyword>
<dbReference type="GO" id="GO:0140956">
    <property type="term" value="F:histone H3K79 trimethyltransferase activity"/>
    <property type="evidence" value="ECO:0007669"/>
    <property type="project" value="UniProtKB-EC"/>
</dbReference>
<name>A0A0Q9YUW6_9GAMM</name>
<dbReference type="Pfam" id="PF08123">
    <property type="entry name" value="DOT1"/>
    <property type="match status" value="1"/>
</dbReference>
<keyword evidence="8" id="KW-0808">Transferase</keyword>
<evidence type="ECO:0000256" key="6">
    <source>
        <dbReference type="SAM" id="Phobius"/>
    </source>
</evidence>
<keyword evidence="6" id="KW-1133">Transmembrane helix</keyword>
<evidence type="ECO:0000313" key="10">
    <source>
        <dbReference type="Proteomes" id="UP000051494"/>
    </source>
</evidence>
<gene>
    <name evidence="8" type="primary">cmoA_1</name>
    <name evidence="8" type="ORF">CC99x_00069</name>
    <name evidence="9" type="ORF">CC99x_006570</name>
</gene>
<sequence length="225" mass="25943">MLDIYPILILLSAVFVFLSPIMLKRIRAKLKYIRLNRINKQISQLYKDVNPYQSSIQARKNLGMEDKNFVYGEVNIITFLEILNDLSPAPDTVFYDLGSGCGKQVIAASLAFPFKKVVGVELLSELHEISLKKLSQLNLNEQKISFIKQNYFETDISDADIILINATCIDENNWQKLTEKLVEAKAKCKLCVITKRIKHEAFKLLSQNMELMSWGYATVRLYERR</sequence>
<evidence type="ECO:0000256" key="2">
    <source>
        <dbReference type="ARBA" id="ARBA00020987"/>
    </source>
</evidence>
<evidence type="ECO:0000256" key="1">
    <source>
        <dbReference type="ARBA" id="ARBA00012190"/>
    </source>
</evidence>
<dbReference type="InterPro" id="IPR025789">
    <property type="entry name" value="DOT1_dom"/>
</dbReference>
<feature type="domain" description="DOT1" evidence="7">
    <location>
        <begin position="1"/>
        <end position="225"/>
    </location>
</feature>
<comment type="catalytic activity">
    <reaction evidence="5">
        <text>L-lysyl(79)-[histone H3] + 3 S-adenosyl-L-methionine = N(6),N(6),N(6)-trimethyl-L-lysyl(79)-[histone H3] + 3 S-adenosyl-L-homocysteine + 3 H(+)</text>
        <dbReference type="Rhea" id="RHEA:60328"/>
        <dbReference type="Rhea" id="RHEA-COMP:15549"/>
        <dbReference type="Rhea" id="RHEA-COMP:15552"/>
        <dbReference type="ChEBI" id="CHEBI:15378"/>
        <dbReference type="ChEBI" id="CHEBI:29969"/>
        <dbReference type="ChEBI" id="CHEBI:57856"/>
        <dbReference type="ChEBI" id="CHEBI:59789"/>
        <dbReference type="ChEBI" id="CHEBI:61961"/>
        <dbReference type="EC" id="2.1.1.360"/>
    </reaction>
</comment>
<accession>A0A0Q9YUW6</accession>
<keyword evidence="3" id="KW-0156">Chromatin regulator</keyword>
<dbReference type="RefSeq" id="WP_057622485.1">
    <property type="nucleotide sequence ID" value="NZ_LKHV02000001.1"/>
</dbReference>
<keyword evidence="8" id="KW-0489">Methyltransferase</keyword>
<evidence type="ECO:0000259" key="7">
    <source>
        <dbReference type="PROSITE" id="PS51569"/>
    </source>
</evidence>
<dbReference type="GO" id="GO:0032259">
    <property type="term" value="P:methylation"/>
    <property type="evidence" value="ECO:0007669"/>
    <property type="project" value="UniProtKB-KW"/>
</dbReference>
<dbReference type="EC" id="2.1.1.360" evidence="1"/>
<evidence type="ECO:0000256" key="3">
    <source>
        <dbReference type="ARBA" id="ARBA00022853"/>
    </source>
</evidence>
<reference evidence="8" key="1">
    <citation type="submission" date="2015-09" db="EMBL/GenBank/DDBJ databases">
        <title>Draft Genome Sequences of Two Novel Amoeba-resistant Intranuclear Bacteria, Candidatus Berkiella cookevillensis and Candidatus Berkiella aquae.</title>
        <authorList>
            <person name="Mehari Y.T."/>
            <person name="Arivett B.A."/>
            <person name="Farone A.L."/>
            <person name="Gunderson J.H."/>
            <person name="Farone M.B."/>
        </authorList>
    </citation>
    <scope>NUCLEOTIDE SEQUENCE [LARGE SCALE GENOMIC DNA]</scope>
    <source>
        <strain evidence="8">CC99</strain>
    </source>
</reference>
<dbReference type="Proteomes" id="UP000051494">
    <property type="component" value="Unassembled WGS sequence"/>
</dbReference>
<reference evidence="9" key="3">
    <citation type="submission" date="2021-06" db="EMBL/GenBank/DDBJ databases">
        <title>Genomic Description and Analysis of Intracellular Bacteria, Candidatus Berkiella cookevillensis and Candidatus Berkiella aquae.</title>
        <authorList>
            <person name="Kidane D.T."/>
            <person name="Mehari Y.T."/>
            <person name="Rice F.C."/>
            <person name="Arivett B.A."/>
            <person name="Farone A.L."/>
            <person name="Berk S.G."/>
            <person name="Farone M.B."/>
        </authorList>
    </citation>
    <scope>NUCLEOTIDE SEQUENCE</scope>
    <source>
        <strain evidence="9">CC99</strain>
    </source>
</reference>
<dbReference type="SUPFAM" id="SSF53335">
    <property type="entry name" value="S-adenosyl-L-methionine-dependent methyltransferases"/>
    <property type="match status" value="1"/>
</dbReference>
<dbReference type="PANTHER" id="PTHR21451">
    <property type="entry name" value="HISTONE H3 METHYLTRANSFERASE"/>
    <property type="match status" value="1"/>
</dbReference>
<dbReference type="EMBL" id="LKHV02000001">
    <property type="protein sequence ID" value="MCS5708571.1"/>
    <property type="molecule type" value="Genomic_DNA"/>
</dbReference>
<dbReference type="InterPro" id="IPR030445">
    <property type="entry name" value="H3-K79_meTrfase"/>
</dbReference>
<organism evidence="8">
    <name type="scientific">Candidatus Berkiella cookevillensis</name>
    <dbReference type="NCBI Taxonomy" id="437022"/>
    <lineage>
        <taxon>Bacteria</taxon>
        <taxon>Pseudomonadati</taxon>
        <taxon>Pseudomonadota</taxon>
        <taxon>Gammaproteobacteria</taxon>
        <taxon>Candidatus Berkiellales</taxon>
        <taxon>Candidatus Berkiellaceae</taxon>
        <taxon>Candidatus Berkiella</taxon>
    </lineage>
</organism>
<evidence type="ECO:0000256" key="4">
    <source>
        <dbReference type="ARBA" id="ARBA00029821"/>
    </source>
</evidence>
<feature type="transmembrane region" description="Helical" evidence="6">
    <location>
        <begin position="6"/>
        <end position="23"/>
    </location>
</feature>
<dbReference type="InterPro" id="IPR029063">
    <property type="entry name" value="SAM-dependent_MTases_sf"/>
</dbReference>
<evidence type="ECO:0000313" key="9">
    <source>
        <dbReference type="EMBL" id="MCS5708571.1"/>
    </source>
</evidence>
<dbReference type="GO" id="GO:0051726">
    <property type="term" value="P:regulation of cell cycle"/>
    <property type="evidence" value="ECO:0007669"/>
    <property type="project" value="InterPro"/>
</dbReference>
<dbReference type="PANTHER" id="PTHR21451:SF19">
    <property type="entry name" value="ACTIVATED IN BLOCKED UNFOLDED PROTEIN RESPONSE"/>
    <property type="match status" value="1"/>
</dbReference>
<dbReference type="EMBL" id="LKHV01000001">
    <property type="protein sequence ID" value="KRG19848.1"/>
    <property type="molecule type" value="Genomic_DNA"/>
</dbReference>
<evidence type="ECO:0000313" key="8">
    <source>
        <dbReference type="EMBL" id="KRG19848.1"/>
    </source>
</evidence>
<keyword evidence="6" id="KW-0472">Membrane</keyword>
<dbReference type="OrthoDB" id="8770076at2"/>
<protein>
    <recommendedName>
        <fullName evidence="2">Histone-lysine N-methyltransferase, H3 lysine-79 specific</fullName>
        <ecNumber evidence="1">2.1.1.360</ecNumber>
    </recommendedName>
    <alternativeName>
        <fullName evidence="4">Histone H3-K79 methyltransferase</fullName>
    </alternativeName>
</protein>